<dbReference type="AlphaFoldDB" id="A0ABD3EWR5"/>
<accession>A0ABD3EWR5</accession>
<dbReference type="Proteomes" id="UP001632037">
    <property type="component" value="Unassembled WGS sequence"/>
</dbReference>
<dbReference type="EMBL" id="JBIMZQ010000053">
    <property type="protein sequence ID" value="KAL3658589.1"/>
    <property type="molecule type" value="Genomic_DNA"/>
</dbReference>
<comment type="caution">
    <text evidence="2">The sequence shown here is derived from an EMBL/GenBank/DDBJ whole genome shotgun (WGS) entry which is preliminary data.</text>
</comment>
<reference evidence="2 3" key="1">
    <citation type="submission" date="2024-09" db="EMBL/GenBank/DDBJ databases">
        <title>Genome sequencing and assembly of Phytophthora oleae, isolate VK10A, causative agent of rot of olive drupes.</title>
        <authorList>
            <person name="Conti Taguali S."/>
            <person name="Riolo M."/>
            <person name="La Spada F."/>
            <person name="Cacciola S.O."/>
            <person name="Dionisio G."/>
        </authorList>
    </citation>
    <scope>NUCLEOTIDE SEQUENCE [LARGE SCALE GENOMIC DNA]</scope>
    <source>
        <strain evidence="2 3">VK10A</strain>
    </source>
</reference>
<name>A0ABD3EWR5_9STRA</name>
<evidence type="ECO:0000256" key="1">
    <source>
        <dbReference type="SAM" id="MobiDB-lite"/>
    </source>
</evidence>
<feature type="compositionally biased region" description="Low complexity" evidence="1">
    <location>
        <begin position="104"/>
        <end position="118"/>
    </location>
</feature>
<evidence type="ECO:0000313" key="2">
    <source>
        <dbReference type="EMBL" id="KAL3658589.1"/>
    </source>
</evidence>
<sequence length="232" mass="25726">MGKSRLSADKEELLKQLVTRYAEEGQEGDDLISTNAQIAFWSDMREVLSVNKSSTGFDILDDIAEAVIDQTGYASDALGGPIHILLRPTRQRASKRAELHPRFEAPSPKNAPSSSKPSSAKKRKERSPRESSPSSSPERKKPFFTVELADKAPHVIREDLEKLYRRASATNKAPFQLAYTWEGSQLGTTRKRSHTPTWRVGVGGTMIVTASGTGSFMRLSSRLRLKLVVVSR</sequence>
<feature type="region of interest" description="Disordered" evidence="1">
    <location>
        <begin position="91"/>
        <end position="144"/>
    </location>
</feature>
<gene>
    <name evidence="2" type="ORF">V7S43_016473</name>
</gene>
<protein>
    <submittedName>
        <fullName evidence="2">Uncharacterized protein</fullName>
    </submittedName>
</protein>
<organism evidence="2 3">
    <name type="scientific">Phytophthora oleae</name>
    <dbReference type="NCBI Taxonomy" id="2107226"/>
    <lineage>
        <taxon>Eukaryota</taxon>
        <taxon>Sar</taxon>
        <taxon>Stramenopiles</taxon>
        <taxon>Oomycota</taxon>
        <taxon>Peronosporomycetes</taxon>
        <taxon>Peronosporales</taxon>
        <taxon>Peronosporaceae</taxon>
        <taxon>Phytophthora</taxon>
    </lineage>
</organism>
<evidence type="ECO:0000313" key="3">
    <source>
        <dbReference type="Proteomes" id="UP001632037"/>
    </source>
</evidence>
<proteinExistence type="predicted"/>
<keyword evidence="3" id="KW-1185">Reference proteome</keyword>